<name>A0A563VP39_9CYAN</name>
<evidence type="ECO:0000313" key="1">
    <source>
        <dbReference type="EMBL" id="VEP13193.1"/>
    </source>
</evidence>
<keyword evidence="2" id="KW-1185">Reference proteome</keyword>
<dbReference type="Proteomes" id="UP000320055">
    <property type="component" value="Unassembled WGS sequence"/>
</dbReference>
<dbReference type="EMBL" id="CAACVJ010000100">
    <property type="protein sequence ID" value="VEP13193.1"/>
    <property type="molecule type" value="Genomic_DNA"/>
</dbReference>
<dbReference type="RefSeq" id="WP_144871466.1">
    <property type="nucleotide sequence ID" value="NZ_LR213939.1"/>
</dbReference>
<evidence type="ECO:0000313" key="2">
    <source>
        <dbReference type="Proteomes" id="UP000320055"/>
    </source>
</evidence>
<dbReference type="AlphaFoldDB" id="A0A563VP39"/>
<proteinExistence type="predicted"/>
<sequence length="66" mass="7829">MEICGNQVKSTVIKNPWEWTVDEWQKLYPENPITKEATTEEQAFKIIQNTLIERENFGDILLEFNN</sequence>
<protein>
    <submittedName>
        <fullName evidence="1">Uncharacterized protein</fullName>
    </submittedName>
</protein>
<dbReference type="OrthoDB" id="649979at2"/>
<reference evidence="1 2" key="1">
    <citation type="submission" date="2019-01" db="EMBL/GenBank/DDBJ databases">
        <authorList>
            <person name="Brito A."/>
        </authorList>
    </citation>
    <scope>NUCLEOTIDE SEQUENCE [LARGE SCALE GENOMIC DNA]</scope>
    <source>
        <strain evidence="1">1</strain>
    </source>
</reference>
<accession>A0A563VP39</accession>
<organism evidence="1 2">
    <name type="scientific">Hyella patelloides LEGE 07179</name>
    <dbReference type="NCBI Taxonomy" id="945734"/>
    <lineage>
        <taxon>Bacteria</taxon>
        <taxon>Bacillati</taxon>
        <taxon>Cyanobacteriota</taxon>
        <taxon>Cyanophyceae</taxon>
        <taxon>Pleurocapsales</taxon>
        <taxon>Hyellaceae</taxon>
        <taxon>Hyella</taxon>
    </lineage>
</organism>
<gene>
    <name evidence="1" type="ORF">H1P_1890008</name>
</gene>